<evidence type="ECO:0000256" key="11">
    <source>
        <dbReference type="PROSITE-ProRule" id="PRU00042"/>
    </source>
</evidence>
<keyword evidence="7" id="KW-0805">Transcription regulation</keyword>
<evidence type="ECO:0000256" key="12">
    <source>
        <dbReference type="SAM" id="MobiDB-lite"/>
    </source>
</evidence>
<evidence type="ECO:0000256" key="2">
    <source>
        <dbReference type="ARBA" id="ARBA00004123"/>
    </source>
</evidence>
<dbReference type="InParanoid" id="A0A3P8VPC3"/>
<organism evidence="14 15">
    <name type="scientific">Cynoglossus semilaevis</name>
    <name type="common">Tongue sole</name>
    <dbReference type="NCBI Taxonomy" id="244447"/>
    <lineage>
        <taxon>Eukaryota</taxon>
        <taxon>Metazoa</taxon>
        <taxon>Chordata</taxon>
        <taxon>Craniata</taxon>
        <taxon>Vertebrata</taxon>
        <taxon>Euteleostomi</taxon>
        <taxon>Actinopterygii</taxon>
        <taxon>Neopterygii</taxon>
        <taxon>Teleostei</taxon>
        <taxon>Neoteleostei</taxon>
        <taxon>Acanthomorphata</taxon>
        <taxon>Carangaria</taxon>
        <taxon>Pleuronectiformes</taxon>
        <taxon>Pleuronectoidei</taxon>
        <taxon>Cynoglossidae</taxon>
        <taxon>Cynoglossinae</taxon>
        <taxon>Cynoglossus</taxon>
    </lineage>
</organism>
<dbReference type="PANTHER" id="PTHR24409">
    <property type="entry name" value="ZINC FINGER PROTEIN 142"/>
    <property type="match status" value="1"/>
</dbReference>
<feature type="domain" description="C2H2-type" evidence="13">
    <location>
        <begin position="828"/>
        <end position="855"/>
    </location>
</feature>
<dbReference type="FunFam" id="3.30.160.60:FF:000624">
    <property type="entry name" value="zinc finger protein 697"/>
    <property type="match status" value="1"/>
</dbReference>
<dbReference type="Ensembl" id="ENSCSET00000017301.1">
    <property type="protein sequence ID" value="ENSCSEP00000017088.1"/>
    <property type="gene ID" value="ENSCSEG00000010974.1"/>
</dbReference>
<feature type="domain" description="C2H2-type" evidence="13">
    <location>
        <begin position="800"/>
        <end position="827"/>
    </location>
</feature>
<dbReference type="KEGG" id="csem:103383866"/>
<evidence type="ECO:0000256" key="10">
    <source>
        <dbReference type="ARBA" id="ARBA00023242"/>
    </source>
</evidence>
<dbReference type="GO" id="GO:0008270">
    <property type="term" value="F:zinc ion binding"/>
    <property type="evidence" value="ECO:0007669"/>
    <property type="project" value="UniProtKB-KW"/>
</dbReference>
<dbReference type="PROSITE" id="PS00028">
    <property type="entry name" value="ZINC_FINGER_C2H2_1"/>
    <property type="match status" value="7"/>
</dbReference>
<keyword evidence="9" id="KW-0804">Transcription</keyword>
<dbReference type="PANTHER" id="PTHR24409:SF295">
    <property type="entry name" value="AZ2-RELATED"/>
    <property type="match status" value="1"/>
</dbReference>
<dbReference type="GO" id="GO:0000977">
    <property type="term" value="F:RNA polymerase II transcription regulatory region sequence-specific DNA binding"/>
    <property type="evidence" value="ECO:0007669"/>
    <property type="project" value="TreeGrafter"/>
</dbReference>
<dbReference type="InterPro" id="IPR036236">
    <property type="entry name" value="Znf_C2H2_sf"/>
</dbReference>
<dbReference type="InterPro" id="IPR013087">
    <property type="entry name" value="Znf_C2H2_type"/>
</dbReference>
<evidence type="ECO:0000256" key="1">
    <source>
        <dbReference type="ARBA" id="ARBA00003767"/>
    </source>
</evidence>
<evidence type="ECO:0000256" key="3">
    <source>
        <dbReference type="ARBA" id="ARBA00022723"/>
    </source>
</evidence>
<feature type="compositionally biased region" description="Polar residues" evidence="12">
    <location>
        <begin position="494"/>
        <end position="508"/>
    </location>
</feature>
<dbReference type="PROSITE" id="PS50157">
    <property type="entry name" value="ZINC_FINGER_C2H2_2"/>
    <property type="match status" value="7"/>
</dbReference>
<feature type="domain" description="C2H2-type" evidence="13">
    <location>
        <begin position="743"/>
        <end position="770"/>
    </location>
</feature>
<dbReference type="AlphaFoldDB" id="A0A3P8VPC3"/>
<feature type="compositionally biased region" description="Basic and acidic residues" evidence="12">
    <location>
        <begin position="593"/>
        <end position="608"/>
    </location>
</feature>
<evidence type="ECO:0000256" key="8">
    <source>
        <dbReference type="ARBA" id="ARBA00023125"/>
    </source>
</evidence>
<keyword evidence="6" id="KW-0862">Zinc</keyword>
<accession>A0A3P8VPC3</accession>
<evidence type="ECO:0000256" key="9">
    <source>
        <dbReference type="ARBA" id="ARBA00023163"/>
    </source>
</evidence>
<dbReference type="FunFam" id="3.30.160.60:FF:000097">
    <property type="entry name" value="Zinc finger protein"/>
    <property type="match status" value="1"/>
</dbReference>
<dbReference type="Pfam" id="PF00096">
    <property type="entry name" value="zf-C2H2"/>
    <property type="match status" value="4"/>
</dbReference>
<keyword evidence="8" id="KW-0238">DNA-binding</keyword>
<dbReference type="GeneID" id="103383868"/>
<name>A0A3P8VPC3_CYNSE</name>
<proteinExistence type="predicted"/>
<feature type="domain" description="C2H2-type" evidence="13">
    <location>
        <begin position="771"/>
        <end position="799"/>
    </location>
</feature>
<protein>
    <submittedName>
        <fullName evidence="14">Uncharacterized LOC103383868</fullName>
    </submittedName>
</protein>
<dbReference type="SUPFAM" id="SSF57667">
    <property type="entry name" value="beta-beta-alpha zinc fingers"/>
    <property type="match status" value="3"/>
</dbReference>
<dbReference type="GO" id="GO:0000981">
    <property type="term" value="F:DNA-binding transcription factor activity, RNA polymerase II-specific"/>
    <property type="evidence" value="ECO:0007669"/>
    <property type="project" value="TreeGrafter"/>
</dbReference>
<evidence type="ECO:0000256" key="5">
    <source>
        <dbReference type="ARBA" id="ARBA00022771"/>
    </source>
</evidence>
<keyword evidence="5 11" id="KW-0863">Zinc-finger</keyword>
<dbReference type="Gene3D" id="3.30.160.60">
    <property type="entry name" value="Classic Zinc Finger"/>
    <property type="match status" value="6"/>
</dbReference>
<dbReference type="FunFam" id="3.30.160.60:FF:002343">
    <property type="entry name" value="Zinc finger protein 33A"/>
    <property type="match status" value="1"/>
</dbReference>
<evidence type="ECO:0000313" key="15">
    <source>
        <dbReference type="Proteomes" id="UP000265120"/>
    </source>
</evidence>
<evidence type="ECO:0000256" key="6">
    <source>
        <dbReference type="ARBA" id="ARBA00022833"/>
    </source>
</evidence>
<sequence>MRSAFGTTSLSRVPGKVTYITTRKLLPIVPPHNESRTSKDQVKLIIIQKKSKSIPRQSETISSERVGSELLSPPRLICLSGVQPDCENAKPVEVSPFSPFDTHYIPVDKINFNLNCGPQDSLCPKALELSVSVNSQDAPACGKKKTAEVSTKSAEMTNNVTGDNTTRLSSSSQNQSVSGDAQTAENTSTLSLNNMLVSLGLPETAATHSGLIASTESCKTKMSESTGSTTTFQLAVEPKLSPVVKLFRLPIWVNSQESISVSRLRMSGYPKPTFLPGNNTTHPHSDIARNFENSEEESHERSEVDICPTFKSSFDDHAYHLSKENGDVEEETPELGSIPSKHISYPQSRMTKAQFLAQLAVTPVEAGKKASTDASMDEKALDCETCSSDGKGSQKDSMMTRLRSHLRIHSQITRSETRLCTETTTTTASPKKTRLENANKENRTAVNGKSSEVEGVAFAEDPSLPTEIHEGHSKSDEPVTETSRHTRASSTTSQCSRFTSENNKPTSVDSKRLRKRLHHNTADIGCRKKVKPKLGSKIHSPKMSNSTSCPKTCCDSNTRLDESESSSLSFSKRTGGSPTKNVNEHVNGNVCPEEIKKTTKKPRQDISTHNKKTKAVNSKKSVKNKVLAKMTSSSQPKSAKAGKKCMSKAVWIPPIEEPAEEKTLLQVPVKKESKSGKVSTAFVSSFPANSIPFRLPPMVSPLQPLSVIGGRLLKNQCGECGRILSSPAALESHVSLHTGDRPFSCSVCGKRFPDSKSLKRHDRVHRNGRIHVCQECGKGFVYRFILSKHLQMVHSRIKRFVCPICTKGFFTRRDVEAHIRSHTGEKPFLCNLCGKKFNRRVELNVHLRWHYGEKRYWCSYCGKGFLDLNNLKRHTYIHTGEKPHACPHCSKHFTQSGHLKKHVKNVHKVH</sequence>
<keyword evidence="10" id="KW-0539">Nucleus</keyword>
<comment type="subcellular location">
    <subcellularLocation>
        <location evidence="2">Nucleus</location>
    </subcellularLocation>
</comment>
<feature type="domain" description="C2H2-type" evidence="13">
    <location>
        <begin position="884"/>
        <end position="910"/>
    </location>
</feature>
<evidence type="ECO:0000256" key="4">
    <source>
        <dbReference type="ARBA" id="ARBA00022737"/>
    </source>
</evidence>
<comment type="function">
    <text evidence="1">May be involved in transcriptional regulation.</text>
</comment>
<dbReference type="OMA" id="GNENAHI"/>
<dbReference type="SMART" id="SM00355">
    <property type="entry name" value="ZnF_C2H2"/>
    <property type="match status" value="8"/>
</dbReference>
<dbReference type="OrthoDB" id="40579at2759"/>
<evidence type="ECO:0000256" key="7">
    <source>
        <dbReference type="ARBA" id="ARBA00023015"/>
    </source>
</evidence>
<feature type="compositionally biased region" description="Polar residues" evidence="12">
    <location>
        <begin position="542"/>
        <end position="557"/>
    </location>
</feature>
<keyword evidence="3" id="KW-0479">Metal-binding</keyword>
<keyword evidence="4" id="KW-0677">Repeat</keyword>
<feature type="compositionally biased region" description="Polar residues" evidence="12">
    <location>
        <begin position="148"/>
        <end position="168"/>
    </location>
</feature>
<reference evidence="14" key="2">
    <citation type="submission" date="2025-08" db="UniProtKB">
        <authorList>
            <consortium name="Ensembl"/>
        </authorList>
    </citation>
    <scope>IDENTIFICATION</scope>
</reference>
<feature type="domain" description="C2H2-type" evidence="13">
    <location>
        <begin position="856"/>
        <end position="883"/>
    </location>
</feature>
<evidence type="ECO:0000259" key="13">
    <source>
        <dbReference type="PROSITE" id="PS50157"/>
    </source>
</evidence>
<reference evidence="14 15" key="1">
    <citation type="journal article" date="2014" name="Nat. Genet.">
        <title>Whole-genome sequence of a flatfish provides insights into ZW sex chromosome evolution and adaptation to a benthic lifestyle.</title>
        <authorList>
            <person name="Chen S."/>
            <person name="Zhang G."/>
            <person name="Shao C."/>
            <person name="Huang Q."/>
            <person name="Liu G."/>
            <person name="Zhang P."/>
            <person name="Song W."/>
            <person name="An N."/>
            <person name="Chalopin D."/>
            <person name="Volff J.N."/>
            <person name="Hong Y."/>
            <person name="Li Q."/>
            <person name="Sha Z."/>
            <person name="Zhou H."/>
            <person name="Xie M."/>
            <person name="Yu Q."/>
            <person name="Liu Y."/>
            <person name="Xiang H."/>
            <person name="Wang N."/>
            <person name="Wu K."/>
            <person name="Yang C."/>
            <person name="Zhou Q."/>
            <person name="Liao X."/>
            <person name="Yang L."/>
            <person name="Hu Q."/>
            <person name="Zhang J."/>
            <person name="Meng L."/>
            <person name="Jin L."/>
            <person name="Tian Y."/>
            <person name="Lian J."/>
            <person name="Yang J."/>
            <person name="Miao G."/>
            <person name="Liu S."/>
            <person name="Liang Z."/>
            <person name="Yan F."/>
            <person name="Li Y."/>
            <person name="Sun B."/>
            <person name="Zhang H."/>
            <person name="Zhang J."/>
            <person name="Zhu Y."/>
            <person name="Du M."/>
            <person name="Zhao Y."/>
            <person name="Schartl M."/>
            <person name="Tang Q."/>
            <person name="Wang J."/>
        </authorList>
    </citation>
    <scope>NUCLEOTIDE SEQUENCE</scope>
</reference>
<feature type="domain" description="C2H2-type" evidence="13">
    <location>
        <begin position="715"/>
        <end position="742"/>
    </location>
</feature>
<feature type="compositionally biased region" description="Basic residues" evidence="12">
    <location>
        <begin position="527"/>
        <end position="540"/>
    </location>
</feature>
<feature type="compositionally biased region" description="Polar residues" evidence="12">
    <location>
        <begin position="572"/>
        <end position="586"/>
    </location>
</feature>
<dbReference type="FunFam" id="3.30.160.60:FF:001155">
    <property type="entry name" value="Zinc finger 30C"/>
    <property type="match status" value="1"/>
</dbReference>
<feature type="region of interest" description="Disordered" evidence="12">
    <location>
        <begin position="138"/>
        <end position="186"/>
    </location>
</feature>
<feature type="compositionally biased region" description="Low complexity" evidence="12">
    <location>
        <begin position="169"/>
        <end position="178"/>
    </location>
</feature>
<feature type="compositionally biased region" description="Basic and acidic residues" evidence="12">
    <location>
        <begin position="467"/>
        <end position="477"/>
    </location>
</feature>
<dbReference type="GO" id="GO:0005634">
    <property type="term" value="C:nucleus"/>
    <property type="evidence" value="ECO:0007669"/>
    <property type="project" value="UniProtKB-SubCell"/>
</dbReference>
<dbReference type="Proteomes" id="UP000265120">
    <property type="component" value="Chromosome 9"/>
</dbReference>
<keyword evidence="15" id="KW-1185">Reference proteome</keyword>
<feature type="region of interest" description="Disordered" evidence="12">
    <location>
        <begin position="461"/>
        <end position="622"/>
    </location>
</feature>
<dbReference type="GeneTree" id="ENSGT01150000286939"/>
<reference evidence="14" key="3">
    <citation type="submission" date="2025-09" db="UniProtKB">
        <authorList>
            <consortium name="Ensembl"/>
        </authorList>
    </citation>
    <scope>IDENTIFICATION</scope>
</reference>
<evidence type="ECO:0000313" key="14">
    <source>
        <dbReference type="Ensembl" id="ENSCSEP00000017088.1"/>
    </source>
</evidence>